<keyword evidence="16 21" id="KW-0807">Transducer</keyword>
<evidence type="ECO:0000256" key="8">
    <source>
        <dbReference type="ARBA" id="ARBA00022729"/>
    </source>
</evidence>
<reference evidence="26" key="1">
    <citation type="journal article" date="2023" name="Science">
        <title>Genome structures resolve the early diversification of teleost fishes.</title>
        <authorList>
            <person name="Parey E."/>
            <person name="Louis A."/>
            <person name="Montfort J."/>
            <person name="Bouchez O."/>
            <person name="Roques C."/>
            <person name="Iampietro C."/>
            <person name="Lluch J."/>
            <person name="Castinel A."/>
            <person name="Donnadieu C."/>
            <person name="Desvignes T."/>
            <person name="Floi Bucao C."/>
            <person name="Jouanno E."/>
            <person name="Wen M."/>
            <person name="Mejri S."/>
            <person name="Dirks R."/>
            <person name="Jansen H."/>
            <person name="Henkel C."/>
            <person name="Chen W.J."/>
            <person name="Zahm M."/>
            <person name="Cabau C."/>
            <person name="Klopp C."/>
            <person name="Thompson A.W."/>
            <person name="Robinson-Rechavi M."/>
            <person name="Braasch I."/>
            <person name="Lecointre G."/>
            <person name="Bobe J."/>
            <person name="Postlethwait J.H."/>
            <person name="Berthelot C."/>
            <person name="Roest Crollius H."/>
            <person name="Guiguen Y."/>
        </authorList>
    </citation>
    <scope>NUCLEOTIDE SEQUENCE</scope>
    <source>
        <strain evidence="26">WJC10195</strain>
    </source>
</reference>
<evidence type="ECO:0000256" key="13">
    <source>
        <dbReference type="ARBA" id="ARBA00023157"/>
    </source>
</evidence>
<feature type="compositionally biased region" description="Basic residues" evidence="22">
    <location>
        <begin position="574"/>
        <end position="590"/>
    </location>
</feature>
<evidence type="ECO:0000256" key="17">
    <source>
        <dbReference type="ARBA" id="ARBA00023273"/>
    </source>
</evidence>
<feature type="transmembrane region" description="Helical" evidence="23">
    <location>
        <begin position="1081"/>
        <end position="1100"/>
    </location>
</feature>
<keyword evidence="12 23" id="KW-0472">Membrane</keyword>
<sequence>MKHTLALSVALLFLTLTGDAAENGSADMRSKFRWLAIRRARVNKSQSHFNTPTLTENAGGEPHSGLPSTTSRNLERAEEMQQDQSLGSLKTGQPRRVLTGRRPTLQRHQSQTAMVQADSTLGGQPRQARMPGGTGSPNLLASFAGKNRVLIISAPHESDGYYRLMMSLLKPDVYCELAERHVQQIVIFHQEGEMGGKVRRITEEGKVVEEPLDTVLIPRLMKLLKLEKGKFGMVLLRKTLQVEERYPYPVRLEAMYETIDQAPMRKLEKNRQKGFVQKCKGAGVEGQVVESNGSGIDSETSASNPQVDTPVERRPERKLIRKPVRRPVQVTPVSTTTTTIARPTTTTTTTRPTTTSTTTTTTTTTKPTTTTTTTRPTTTTTTTRPTTTTTTTRPTTTTTTTTTTTKPTTTTTTTTTTRPTTTTTTTRPTTTTRSTTTTTRPTTTTTTTTASTTPQRPTRAQTAPYWVPAPETTAQPHYHPQGRGRHRQKITPYPTSVYHTKAYTGIYGETHTDKKDNGRKSSGDSVARPGPTKEKPPKRKGEKVLTNEYEDRYEGELPTEEVPEDTEAEVLPTRRGKGRHDKAEKKKKKSEKPDKATRRDKAEKKGKGDGRNKKTSKKNQDKDVFQKPSKKPLTSLGALASFLDYFESRRRLILITTPQDENGMYVQQRDEYLEHVCEMAIRKVSIITIFGTMTNSTMKIDHYQLENDKPMKGLRQEDLVNQDLIIELRKEFGMTYDEFFMVLTDFDMKVKQYYEVPIALKAVFDYIATFSSRIKEMEQQKRDGVSCKKEDKPRSLENFLSRFRWRRRLFVISAPNDEEWAYQQQLYALNSQACNLGLRHISILKLVGVDTVDMGGVLELYPINGSSTVDREGLSASLVRDIRNYFQISPEYFSMLLVGKDGNVKSWYPSPMWSMAIIYDLVDSMQLRRQEMAIQQSLGMRCPEDEYGGYGDASLQQHVRDAQHVHPVPAFRSPTMNSSRNGTLAGNVTAGVTDGDEAAAAAAAVVESVFIVAIALLVCLGNLLIVVTLYKKPYLLTPSNKFVFSLTLSNLLLSVLVLPFVAASSVRREWMFGVVWCNFTALLYLLISSASMLTLGAIAIDRYYAVLYPMVYPMKITGNRAAVAIVYVWLHSLVGCLPPLFGWSAFEFDRFKWTCTAAWHREASYTAFWVAWCSLLPFAAMLVCYGFIFRVARIKARKVHCGTVVAQEESGGAPKNGRKNSNTSTSSNSSRKSLVYSGSQCKAFVTILVVLGTFLVTWGPYVAVISAEALWGKGSVSPRLETLVTWLSFTSAICHPLIYGLWNKTVRKELLGMCFGDRYYRESFVTRHRTSRLFSISNRITDLGMSPHLTAMLAGGGQLLGHSSSTGDTGFSFSQDSGTDVMLLENFSSDNSHTPHYSLLSGKRRSSVTFEDQVDQHSKENCGSSTIQVKAEIHKSLDSYASCLAKAIESDAKIQLFGDEILSGALFSARTTLGIAGVSLRGPRYLDGQRLRLESIDEGIVNDDKDEEEDDEEIEEICV</sequence>
<evidence type="ECO:0000256" key="6">
    <source>
        <dbReference type="ARBA" id="ARBA00022530"/>
    </source>
</evidence>
<dbReference type="Gene3D" id="1.20.1070.10">
    <property type="entry name" value="Rhodopsin 7-helix transmembrane proteins"/>
    <property type="match status" value="1"/>
</dbReference>
<dbReference type="GO" id="GO:0004930">
    <property type="term" value="F:G protein-coupled receptor activity"/>
    <property type="evidence" value="ECO:0007669"/>
    <property type="project" value="UniProtKB-KW"/>
</dbReference>
<gene>
    <name evidence="26" type="ORF">SKAU_G00232480</name>
</gene>
<evidence type="ECO:0000256" key="16">
    <source>
        <dbReference type="ARBA" id="ARBA00023224"/>
    </source>
</evidence>
<feature type="transmembrane region" description="Helical" evidence="23">
    <location>
        <begin position="1042"/>
        <end position="1061"/>
    </location>
</feature>
<evidence type="ECO:0000256" key="24">
    <source>
        <dbReference type="SAM" id="SignalP"/>
    </source>
</evidence>
<feature type="region of interest" description="Disordered" evidence="22">
    <location>
        <begin position="288"/>
        <end position="313"/>
    </location>
</feature>
<accession>A0A9Q1F5V1</accession>
<evidence type="ECO:0000256" key="5">
    <source>
        <dbReference type="ARBA" id="ARBA00022525"/>
    </source>
</evidence>
<evidence type="ECO:0000313" key="27">
    <source>
        <dbReference type="Proteomes" id="UP001152622"/>
    </source>
</evidence>
<evidence type="ECO:0000256" key="12">
    <source>
        <dbReference type="ARBA" id="ARBA00023136"/>
    </source>
</evidence>
<dbReference type="GO" id="GO:0060170">
    <property type="term" value="C:ciliary membrane"/>
    <property type="evidence" value="ECO:0007669"/>
    <property type="project" value="UniProtKB-SubCell"/>
</dbReference>
<keyword evidence="14 21" id="KW-0675">Receptor</keyword>
<feature type="transmembrane region" description="Helical" evidence="23">
    <location>
        <begin position="1241"/>
        <end position="1263"/>
    </location>
</feature>
<evidence type="ECO:0000256" key="10">
    <source>
        <dbReference type="ARBA" id="ARBA00023040"/>
    </source>
</evidence>
<keyword evidence="13" id="KW-1015">Disulfide bond</keyword>
<evidence type="ECO:0000256" key="1">
    <source>
        <dbReference type="ARBA" id="ARBA00004272"/>
    </source>
</evidence>
<feature type="chain" id="PRO_5040504794" description="Coiled-coil domain-containing protein 80" evidence="24">
    <location>
        <begin position="21"/>
        <end position="1519"/>
    </location>
</feature>
<name>A0A9Q1F5V1_SYNKA</name>
<feature type="compositionally biased region" description="Basic and acidic residues" evidence="22">
    <location>
        <begin position="591"/>
        <end position="625"/>
    </location>
</feature>
<evidence type="ECO:0000256" key="23">
    <source>
        <dbReference type="SAM" id="Phobius"/>
    </source>
</evidence>
<feature type="compositionally biased region" description="Basic and acidic residues" evidence="22">
    <location>
        <begin position="510"/>
        <end position="522"/>
    </location>
</feature>
<dbReference type="PRINTS" id="PR00237">
    <property type="entry name" value="GPCRRHODOPSN"/>
</dbReference>
<proteinExistence type="inferred from homology"/>
<keyword evidence="17" id="KW-0966">Cell projection</keyword>
<dbReference type="GO" id="GO:0030198">
    <property type="term" value="P:extracellular matrix organization"/>
    <property type="evidence" value="ECO:0007669"/>
    <property type="project" value="TreeGrafter"/>
</dbReference>
<feature type="compositionally biased region" description="Low complexity" evidence="22">
    <location>
        <begin position="335"/>
        <end position="459"/>
    </location>
</feature>
<evidence type="ECO:0000256" key="22">
    <source>
        <dbReference type="SAM" id="MobiDB-lite"/>
    </source>
</evidence>
<dbReference type="InterPro" id="IPR017452">
    <property type="entry name" value="GPCR_Rhodpsn_7TM"/>
</dbReference>
<feature type="compositionally biased region" description="Basic and acidic residues" evidence="22">
    <location>
        <begin position="542"/>
        <end position="555"/>
    </location>
</feature>
<dbReference type="PROSITE" id="PS00237">
    <property type="entry name" value="G_PROTEIN_RECEP_F1_1"/>
    <property type="match status" value="1"/>
</dbReference>
<comment type="similarity">
    <text evidence="18">Belongs to the CCDC80 family.</text>
</comment>
<dbReference type="OrthoDB" id="9898686at2759"/>
<evidence type="ECO:0000256" key="7">
    <source>
        <dbReference type="ARBA" id="ARBA00022692"/>
    </source>
</evidence>
<feature type="region of interest" description="Disordered" evidence="22">
    <location>
        <begin position="330"/>
        <end position="463"/>
    </location>
</feature>
<feature type="compositionally biased region" description="Acidic residues" evidence="22">
    <location>
        <begin position="556"/>
        <end position="568"/>
    </location>
</feature>
<keyword evidence="8 24" id="KW-0732">Signal</keyword>
<feature type="compositionally biased region" description="Polar residues" evidence="22">
    <location>
        <begin position="289"/>
        <end position="307"/>
    </location>
</feature>
<evidence type="ECO:0000256" key="4">
    <source>
        <dbReference type="ARBA" id="ARBA00022475"/>
    </source>
</evidence>
<dbReference type="SMART" id="SM01381">
    <property type="entry name" value="7TM_GPCR_Srsx"/>
    <property type="match status" value="1"/>
</dbReference>
<dbReference type="CDD" id="cd15214">
    <property type="entry name" value="7tmA_GPR161"/>
    <property type="match status" value="1"/>
</dbReference>
<evidence type="ECO:0000256" key="2">
    <source>
        <dbReference type="ARBA" id="ARBA00004498"/>
    </source>
</evidence>
<dbReference type="Pfam" id="PF13778">
    <property type="entry name" value="DUF4174"/>
    <property type="match status" value="3"/>
</dbReference>
<dbReference type="PANTHER" id="PTHR46792">
    <property type="entry name" value="COILED-COIL DOMAIN-CONTAINING PROTEIN 80"/>
    <property type="match status" value="1"/>
</dbReference>
<comment type="caution">
    <text evidence="26">The sequence shown here is derived from an EMBL/GenBank/DDBJ whole genome shotgun (WGS) entry which is preliminary data.</text>
</comment>
<keyword evidence="4" id="KW-1003">Cell membrane</keyword>
<feature type="compositionally biased region" description="Polar residues" evidence="22">
    <location>
        <begin position="46"/>
        <end position="56"/>
    </location>
</feature>
<feature type="region of interest" description="Disordered" evidence="22">
    <location>
        <begin position="1209"/>
        <end position="1232"/>
    </location>
</feature>
<evidence type="ECO:0000256" key="21">
    <source>
        <dbReference type="RuleBase" id="RU000688"/>
    </source>
</evidence>
<feature type="transmembrane region" description="Helical" evidence="23">
    <location>
        <begin position="1166"/>
        <end position="1188"/>
    </location>
</feature>
<evidence type="ECO:0000313" key="26">
    <source>
        <dbReference type="EMBL" id="KAJ8351772.1"/>
    </source>
</evidence>
<keyword evidence="27" id="KW-1185">Reference proteome</keyword>
<keyword evidence="9 23" id="KW-1133">Transmembrane helix</keyword>
<keyword evidence="5" id="KW-0964">Secreted</keyword>
<evidence type="ECO:0000256" key="14">
    <source>
        <dbReference type="ARBA" id="ARBA00023170"/>
    </source>
</evidence>
<dbReference type="PANTHER" id="PTHR46792:SF2">
    <property type="entry name" value="COILED-COIL DOMAIN-CONTAINING PROTEIN 80"/>
    <property type="match status" value="1"/>
</dbReference>
<dbReference type="Proteomes" id="UP001152622">
    <property type="component" value="Chromosome 8"/>
</dbReference>
<dbReference type="EMBL" id="JAINUF010000008">
    <property type="protein sequence ID" value="KAJ8351772.1"/>
    <property type="molecule type" value="Genomic_DNA"/>
</dbReference>
<dbReference type="PROSITE" id="PS50262">
    <property type="entry name" value="G_PROTEIN_RECEP_F1_2"/>
    <property type="match status" value="1"/>
</dbReference>
<keyword evidence="7 21" id="KW-0812">Transmembrane</keyword>
<comment type="subcellular location">
    <subcellularLocation>
        <location evidence="1">Cell projection</location>
        <location evidence="1">Cilium membrane</location>
        <topology evidence="1">Multi-pass membrane protein</topology>
    </subcellularLocation>
    <subcellularLocation>
        <location evidence="2">Secreted</location>
        <location evidence="2">Extracellular space</location>
        <location evidence="2">Extracellular matrix</location>
    </subcellularLocation>
</comment>
<keyword evidence="11" id="KW-0969">Cilium</keyword>
<evidence type="ECO:0000259" key="25">
    <source>
        <dbReference type="PROSITE" id="PS50262"/>
    </source>
</evidence>
<feature type="signal peptide" evidence="24">
    <location>
        <begin position="1"/>
        <end position="20"/>
    </location>
</feature>
<keyword evidence="3" id="KW-0217">Developmental protein</keyword>
<feature type="compositionally biased region" description="Polar residues" evidence="22">
    <location>
        <begin position="106"/>
        <end position="122"/>
    </location>
</feature>
<feature type="compositionally biased region" description="Low complexity" evidence="22">
    <location>
        <begin position="1219"/>
        <end position="1232"/>
    </location>
</feature>
<keyword evidence="15" id="KW-0325">Glycoprotein</keyword>
<feature type="compositionally biased region" description="Basic residues" evidence="22">
    <location>
        <begin position="480"/>
        <end position="489"/>
    </location>
</feature>
<feature type="transmembrane region" description="Helical" evidence="23">
    <location>
        <begin position="1283"/>
        <end position="1302"/>
    </location>
</feature>
<dbReference type="Pfam" id="PF00001">
    <property type="entry name" value="7tm_1"/>
    <property type="match status" value="1"/>
</dbReference>
<keyword evidence="10 21" id="KW-0297">G-protein coupled receptor</keyword>
<evidence type="ECO:0000256" key="15">
    <source>
        <dbReference type="ARBA" id="ARBA00023180"/>
    </source>
</evidence>
<feature type="compositionally biased region" description="Polar residues" evidence="22">
    <location>
        <begin position="82"/>
        <end position="91"/>
    </location>
</feature>
<dbReference type="InterPro" id="IPR000276">
    <property type="entry name" value="GPCR_Rhodpsn"/>
</dbReference>
<dbReference type="FunFam" id="1.20.1070.10:FF:000091">
    <property type="entry name" value="G-protein coupled receptor 161"/>
    <property type="match status" value="1"/>
</dbReference>
<feature type="domain" description="G-protein coupled receptors family 1 profile" evidence="25">
    <location>
        <begin position="1021"/>
        <end position="1299"/>
    </location>
</feature>
<evidence type="ECO:0000256" key="20">
    <source>
        <dbReference type="ARBA" id="ARBA00039956"/>
    </source>
</evidence>
<dbReference type="GO" id="GO:0010811">
    <property type="term" value="P:positive regulation of cell-substrate adhesion"/>
    <property type="evidence" value="ECO:0007669"/>
    <property type="project" value="TreeGrafter"/>
</dbReference>
<comment type="subunit">
    <text evidence="19">Binds to various extracellular matrix proteins.</text>
</comment>
<feature type="transmembrane region" description="Helical" evidence="23">
    <location>
        <begin position="1121"/>
        <end position="1146"/>
    </location>
</feature>
<protein>
    <recommendedName>
        <fullName evidence="20">Coiled-coil domain-containing protein 80</fullName>
    </recommendedName>
</protein>
<evidence type="ECO:0000256" key="18">
    <source>
        <dbReference type="ARBA" id="ARBA00038037"/>
    </source>
</evidence>
<feature type="region of interest" description="Disordered" evidence="22">
    <location>
        <begin position="46"/>
        <end position="136"/>
    </location>
</feature>
<keyword evidence="6" id="KW-0272">Extracellular matrix</keyword>
<comment type="similarity">
    <text evidence="21">Belongs to the G-protein coupled receptor 1 family.</text>
</comment>
<evidence type="ECO:0000256" key="11">
    <source>
        <dbReference type="ARBA" id="ARBA00023069"/>
    </source>
</evidence>
<evidence type="ECO:0000256" key="9">
    <source>
        <dbReference type="ARBA" id="ARBA00022989"/>
    </source>
</evidence>
<evidence type="ECO:0000256" key="19">
    <source>
        <dbReference type="ARBA" id="ARBA00038549"/>
    </source>
</evidence>
<evidence type="ECO:0000256" key="3">
    <source>
        <dbReference type="ARBA" id="ARBA00022473"/>
    </source>
</evidence>
<feature type="region of interest" description="Disordered" evidence="22">
    <location>
        <begin position="508"/>
        <end position="630"/>
    </location>
</feature>
<dbReference type="SUPFAM" id="SSF81321">
    <property type="entry name" value="Family A G protein-coupled receptor-like"/>
    <property type="match status" value="1"/>
</dbReference>
<feature type="region of interest" description="Disordered" evidence="22">
    <location>
        <begin position="471"/>
        <end position="490"/>
    </location>
</feature>
<feature type="transmembrane region" description="Helical" evidence="23">
    <location>
        <begin position="1009"/>
        <end position="1030"/>
    </location>
</feature>
<organism evidence="26 27">
    <name type="scientific">Synaphobranchus kaupii</name>
    <name type="common">Kaup's arrowtooth eel</name>
    <dbReference type="NCBI Taxonomy" id="118154"/>
    <lineage>
        <taxon>Eukaryota</taxon>
        <taxon>Metazoa</taxon>
        <taxon>Chordata</taxon>
        <taxon>Craniata</taxon>
        <taxon>Vertebrata</taxon>
        <taxon>Euteleostomi</taxon>
        <taxon>Actinopterygii</taxon>
        <taxon>Neopterygii</taxon>
        <taxon>Teleostei</taxon>
        <taxon>Anguilliformes</taxon>
        <taxon>Synaphobranchidae</taxon>
        <taxon>Synaphobranchus</taxon>
    </lineage>
</organism>
<dbReference type="InterPro" id="IPR025232">
    <property type="entry name" value="DUF4174"/>
</dbReference>
<dbReference type="GO" id="GO:0005604">
    <property type="term" value="C:basement membrane"/>
    <property type="evidence" value="ECO:0007669"/>
    <property type="project" value="TreeGrafter"/>
</dbReference>